<keyword evidence="2" id="KW-1185">Reference proteome</keyword>
<dbReference type="Proteomes" id="UP000276133">
    <property type="component" value="Unassembled WGS sequence"/>
</dbReference>
<gene>
    <name evidence="1" type="ORF">BpHYR1_000122</name>
</gene>
<dbReference type="AlphaFoldDB" id="A0A3M7S8H1"/>
<organism evidence="1 2">
    <name type="scientific">Brachionus plicatilis</name>
    <name type="common">Marine rotifer</name>
    <name type="synonym">Brachionus muelleri</name>
    <dbReference type="NCBI Taxonomy" id="10195"/>
    <lineage>
        <taxon>Eukaryota</taxon>
        <taxon>Metazoa</taxon>
        <taxon>Spiralia</taxon>
        <taxon>Gnathifera</taxon>
        <taxon>Rotifera</taxon>
        <taxon>Eurotatoria</taxon>
        <taxon>Monogononta</taxon>
        <taxon>Pseudotrocha</taxon>
        <taxon>Ploima</taxon>
        <taxon>Brachionidae</taxon>
        <taxon>Brachionus</taxon>
    </lineage>
</organism>
<comment type="caution">
    <text evidence="1">The sequence shown here is derived from an EMBL/GenBank/DDBJ whole genome shotgun (WGS) entry which is preliminary data.</text>
</comment>
<dbReference type="EMBL" id="REGN01001846">
    <property type="protein sequence ID" value="RNA32113.1"/>
    <property type="molecule type" value="Genomic_DNA"/>
</dbReference>
<evidence type="ECO:0000313" key="2">
    <source>
        <dbReference type="Proteomes" id="UP000276133"/>
    </source>
</evidence>
<evidence type="ECO:0000313" key="1">
    <source>
        <dbReference type="EMBL" id="RNA32113.1"/>
    </source>
</evidence>
<sequence>MIFRSCSLRWLKSGKSETSSLFEKALRLCCEWECCMGGDDEDTLVDQSAVALVDLGCIVSESSGSWRRDRLSCVENSLC</sequence>
<reference evidence="1 2" key="1">
    <citation type="journal article" date="2018" name="Sci. Rep.">
        <title>Genomic signatures of local adaptation to the degree of environmental predictability in rotifers.</title>
        <authorList>
            <person name="Franch-Gras L."/>
            <person name="Hahn C."/>
            <person name="Garcia-Roger E.M."/>
            <person name="Carmona M.J."/>
            <person name="Serra M."/>
            <person name="Gomez A."/>
        </authorList>
    </citation>
    <scope>NUCLEOTIDE SEQUENCE [LARGE SCALE GENOMIC DNA]</scope>
    <source>
        <strain evidence="1">HYR1</strain>
    </source>
</reference>
<protein>
    <submittedName>
        <fullName evidence="1">Uncharacterized protein</fullName>
    </submittedName>
</protein>
<proteinExistence type="predicted"/>
<accession>A0A3M7S8H1</accession>
<name>A0A3M7S8H1_BRAPC</name>